<evidence type="ECO:0000256" key="3">
    <source>
        <dbReference type="ARBA" id="ARBA00010026"/>
    </source>
</evidence>
<dbReference type="InterPro" id="IPR009600">
    <property type="entry name" value="PIG-U"/>
</dbReference>
<dbReference type="PANTHER" id="PTHR13121:SF0">
    <property type="entry name" value="PHOSPHATIDYLINOSITOL GLYCAN ANCHOR BIOSYNTHESIS CLASS U PROTEIN"/>
    <property type="match status" value="1"/>
</dbReference>
<protein>
    <recommendedName>
        <fullName evidence="12">GPI transamidase component PIG-U</fullName>
    </recommendedName>
</protein>
<keyword evidence="11" id="KW-1185">Reference proteome</keyword>
<feature type="transmembrane region" description="Helical" evidence="9">
    <location>
        <begin position="123"/>
        <end position="146"/>
    </location>
</feature>
<name>A0ABQ0DGJ3_9EUKA</name>
<dbReference type="EMBL" id="BAAFRS010000087">
    <property type="protein sequence ID" value="GAB1221969.1"/>
    <property type="molecule type" value="Genomic_DNA"/>
</dbReference>
<keyword evidence="7 9" id="KW-1133">Transmembrane helix</keyword>
<feature type="transmembrane region" description="Helical" evidence="9">
    <location>
        <begin position="6"/>
        <end position="28"/>
    </location>
</feature>
<accession>A0ABQ0DGJ3</accession>
<evidence type="ECO:0000256" key="7">
    <source>
        <dbReference type="ARBA" id="ARBA00022989"/>
    </source>
</evidence>
<evidence type="ECO:0000313" key="10">
    <source>
        <dbReference type="EMBL" id="GAB1221969.1"/>
    </source>
</evidence>
<feature type="transmembrane region" description="Helical" evidence="9">
    <location>
        <begin position="93"/>
        <end position="116"/>
    </location>
</feature>
<evidence type="ECO:0000256" key="6">
    <source>
        <dbReference type="ARBA" id="ARBA00022824"/>
    </source>
</evidence>
<feature type="transmembrane region" description="Helical" evidence="9">
    <location>
        <begin position="61"/>
        <end position="81"/>
    </location>
</feature>
<evidence type="ECO:0000256" key="4">
    <source>
        <dbReference type="ARBA" id="ARBA00022502"/>
    </source>
</evidence>
<comment type="subcellular location">
    <subcellularLocation>
        <location evidence="1">Endoplasmic reticulum membrane</location>
        <topology evidence="1">Multi-pass membrane protein</topology>
    </subcellularLocation>
</comment>
<evidence type="ECO:0000256" key="8">
    <source>
        <dbReference type="ARBA" id="ARBA00023136"/>
    </source>
</evidence>
<reference evidence="10 11" key="1">
    <citation type="journal article" date="2019" name="PLoS Negl. Trop. Dis.">
        <title>Whole genome sequencing of Entamoeba nuttalli reveals mammalian host-related molecular signatures and a novel octapeptide-repeat surface protein.</title>
        <authorList>
            <person name="Tanaka M."/>
            <person name="Makiuchi T."/>
            <person name="Komiyama T."/>
            <person name="Shiina T."/>
            <person name="Osaki K."/>
            <person name="Tachibana H."/>
        </authorList>
    </citation>
    <scope>NUCLEOTIDE SEQUENCE [LARGE SCALE GENOMIC DNA]</scope>
    <source>
        <strain evidence="10 11">P19-061405</strain>
    </source>
</reference>
<feature type="transmembrane region" description="Helical" evidence="9">
    <location>
        <begin position="194"/>
        <end position="213"/>
    </location>
</feature>
<keyword evidence="8 9" id="KW-0472">Membrane</keyword>
<evidence type="ECO:0000256" key="1">
    <source>
        <dbReference type="ARBA" id="ARBA00004477"/>
    </source>
</evidence>
<comment type="pathway">
    <text evidence="2">Glycolipid biosynthesis; glycosylphosphatidylinositol-anchor biosynthesis.</text>
</comment>
<feature type="transmembrane region" description="Helical" evidence="9">
    <location>
        <begin position="220"/>
        <end position="239"/>
    </location>
</feature>
<organism evidence="10 11">
    <name type="scientific">Entamoeba nuttalli</name>
    <dbReference type="NCBI Taxonomy" id="412467"/>
    <lineage>
        <taxon>Eukaryota</taxon>
        <taxon>Amoebozoa</taxon>
        <taxon>Evosea</taxon>
        <taxon>Archamoebae</taxon>
        <taxon>Mastigamoebida</taxon>
        <taxon>Entamoebidae</taxon>
        <taxon>Entamoeba</taxon>
    </lineage>
</organism>
<evidence type="ECO:0000256" key="9">
    <source>
        <dbReference type="SAM" id="Phobius"/>
    </source>
</evidence>
<gene>
    <name evidence="10" type="ORF">ENUP19_0087G0014</name>
</gene>
<sequence>MEIPFIVHFIIGLSLRLILLNFLPTYLLPSRVELNTSPFALLDQPNETLLTEVFSYIPKEYLSYVVIVLSVLPSFPLVTISKTSACVLLYNPFGILASLSISSYSLITLLESLILLIPKHKHLFSPFLPITIFLYPATLPLLLPLLPSLSPTVLLTCPIFYYFRFCKELFVSDLTPNLGLYWNLFTNMFPEYNLMYTVILPLIPLIISFFIFTRMITHQFYYFFCVMLLIAVCNPYLSVQDLLLPMALYNIPWSHLCVYFWKAKVLTFIVPILIIMFSMFNDALKYSFFNSNMAYSMNLALGFSLFSFSEEIINGCLHNDFLVKHKVLEDRHIDKIF</sequence>
<evidence type="ECO:0008006" key="12">
    <source>
        <dbReference type="Google" id="ProtNLM"/>
    </source>
</evidence>
<keyword evidence="6" id="KW-0256">Endoplasmic reticulum</keyword>
<dbReference type="PANTHER" id="PTHR13121">
    <property type="entry name" value="GPI TRANSAMIDASE COMPONENT PIG-U"/>
    <property type="match status" value="1"/>
</dbReference>
<dbReference type="Proteomes" id="UP001628156">
    <property type="component" value="Unassembled WGS sequence"/>
</dbReference>
<proteinExistence type="inferred from homology"/>
<feature type="transmembrane region" description="Helical" evidence="9">
    <location>
        <begin position="259"/>
        <end position="280"/>
    </location>
</feature>
<keyword evidence="4" id="KW-0337">GPI-anchor biosynthesis</keyword>
<evidence type="ECO:0000256" key="2">
    <source>
        <dbReference type="ARBA" id="ARBA00004687"/>
    </source>
</evidence>
<keyword evidence="5 9" id="KW-0812">Transmembrane</keyword>
<evidence type="ECO:0000256" key="5">
    <source>
        <dbReference type="ARBA" id="ARBA00022692"/>
    </source>
</evidence>
<evidence type="ECO:0000313" key="11">
    <source>
        <dbReference type="Proteomes" id="UP001628156"/>
    </source>
</evidence>
<comment type="similarity">
    <text evidence="3">Belongs to the PIGU family.</text>
</comment>
<dbReference type="Pfam" id="PF06728">
    <property type="entry name" value="PIG-U"/>
    <property type="match status" value="1"/>
</dbReference>
<comment type="caution">
    <text evidence="10">The sequence shown here is derived from an EMBL/GenBank/DDBJ whole genome shotgun (WGS) entry which is preliminary data.</text>
</comment>